<evidence type="ECO:0000256" key="4">
    <source>
        <dbReference type="ARBA" id="ARBA00023163"/>
    </source>
</evidence>
<dbReference type="AlphaFoldDB" id="A0A8J6MYS6"/>
<dbReference type="EMBL" id="JACNJD010000199">
    <property type="protein sequence ID" value="MBC8177259.1"/>
    <property type="molecule type" value="Genomic_DNA"/>
</dbReference>
<accession>A0A8J6MYS6</accession>
<dbReference type="InterPro" id="IPR036388">
    <property type="entry name" value="WH-like_DNA-bd_sf"/>
</dbReference>
<dbReference type="Proteomes" id="UP000650524">
    <property type="component" value="Unassembled WGS sequence"/>
</dbReference>
<evidence type="ECO:0000259" key="5">
    <source>
        <dbReference type="PROSITE" id="PS50931"/>
    </source>
</evidence>
<dbReference type="GO" id="GO:0000976">
    <property type="term" value="F:transcription cis-regulatory region binding"/>
    <property type="evidence" value="ECO:0007669"/>
    <property type="project" value="TreeGrafter"/>
</dbReference>
<dbReference type="FunFam" id="1.10.10.10:FF:000001">
    <property type="entry name" value="LysR family transcriptional regulator"/>
    <property type="match status" value="1"/>
</dbReference>
<dbReference type="Pfam" id="PF03466">
    <property type="entry name" value="LysR_substrate"/>
    <property type="match status" value="1"/>
</dbReference>
<evidence type="ECO:0000313" key="7">
    <source>
        <dbReference type="Proteomes" id="UP000650524"/>
    </source>
</evidence>
<evidence type="ECO:0000256" key="3">
    <source>
        <dbReference type="ARBA" id="ARBA00023125"/>
    </source>
</evidence>
<dbReference type="GO" id="GO:0003700">
    <property type="term" value="F:DNA-binding transcription factor activity"/>
    <property type="evidence" value="ECO:0007669"/>
    <property type="project" value="InterPro"/>
</dbReference>
<dbReference type="PANTHER" id="PTHR30126">
    <property type="entry name" value="HTH-TYPE TRANSCRIPTIONAL REGULATOR"/>
    <property type="match status" value="1"/>
</dbReference>
<dbReference type="PANTHER" id="PTHR30126:SF40">
    <property type="entry name" value="HTH-TYPE TRANSCRIPTIONAL REGULATOR GLTR"/>
    <property type="match status" value="1"/>
</dbReference>
<keyword evidence="4" id="KW-0804">Transcription</keyword>
<dbReference type="Gene3D" id="3.40.190.290">
    <property type="match status" value="1"/>
</dbReference>
<keyword evidence="2" id="KW-0805">Transcription regulation</keyword>
<dbReference type="SUPFAM" id="SSF53850">
    <property type="entry name" value="Periplasmic binding protein-like II"/>
    <property type="match status" value="1"/>
</dbReference>
<sequence length="295" mass="33248">MRINLNQLRAFFLSARERSITKAAQSLYVTQPAVTMQIKSLEQDLEVKLFRKSGKGLELTDAGEVLFGYAERMFEIVEEMEYVLKGYADLTHGSLTIGTTRSFARHLMPGLLSRFQKRFPKVKVILKVGSSQEVADGVLKFKYDVGTIGRLPYKSKLKVIPYTKEEFCLVVSPQHRFAKREEVSLHDLHKEPIIIRENGSGSRYAVLSLLSSHDISPSVLLEAGSVEFIKEYIIKGEGISFLYMPEIRLEASLGLLKPVRVKEGPILVQTDTIFPRDVDLSPPVKAFLQLIESGE</sequence>
<comment type="similarity">
    <text evidence="1">Belongs to the LysR transcriptional regulatory family.</text>
</comment>
<dbReference type="PRINTS" id="PR00039">
    <property type="entry name" value="HTHLYSR"/>
</dbReference>
<evidence type="ECO:0000256" key="1">
    <source>
        <dbReference type="ARBA" id="ARBA00009437"/>
    </source>
</evidence>
<protein>
    <submittedName>
        <fullName evidence="6">LysR family transcriptional regulator</fullName>
    </submittedName>
</protein>
<evidence type="ECO:0000313" key="6">
    <source>
        <dbReference type="EMBL" id="MBC8177259.1"/>
    </source>
</evidence>
<dbReference type="InterPro" id="IPR000847">
    <property type="entry name" value="LysR_HTH_N"/>
</dbReference>
<dbReference type="Gene3D" id="1.10.10.10">
    <property type="entry name" value="Winged helix-like DNA-binding domain superfamily/Winged helix DNA-binding domain"/>
    <property type="match status" value="1"/>
</dbReference>
<proteinExistence type="inferred from homology"/>
<dbReference type="InterPro" id="IPR036390">
    <property type="entry name" value="WH_DNA-bd_sf"/>
</dbReference>
<dbReference type="InterPro" id="IPR005119">
    <property type="entry name" value="LysR_subst-bd"/>
</dbReference>
<evidence type="ECO:0000256" key="2">
    <source>
        <dbReference type="ARBA" id="ARBA00023015"/>
    </source>
</evidence>
<name>A0A8J6MYS6_9DELT</name>
<organism evidence="6 7">
    <name type="scientific">Candidatus Desulfacyla euxinica</name>
    <dbReference type="NCBI Taxonomy" id="2841693"/>
    <lineage>
        <taxon>Bacteria</taxon>
        <taxon>Deltaproteobacteria</taxon>
        <taxon>Candidatus Desulfacyla</taxon>
    </lineage>
</organism>
<dbReference type="PROSITE" id="PS50931">
    <property type="entry name" value="HTH_LYSR"/>
    <property type="match status" value="1"/>
</dbReference>
<feature type="domain" description="HTH lysR-type" evidence="5">
    <location>
        <begin position="3"/>
        <end position="60"/>
    </location>
</feature>
<dbReference type="SUPFAM" id="SSF46785">
    <property type="entry name" value="Winged helix' DNA-binding domain"/>
    <property type="match status" value="1"/>
</dbReference>
<reference evidence="6 7" key="1">
    <citation type="submission" date="2020-08" db="EMBL/GenBank/DDBJ databases">
        <title>Bridging the membrane lipid divide: bacteria of the FCB group superphylum have the potential to synthesize archaeal ether lipids.</title>
        <authorList>
            <person name="Villanueva L."/>
            <person name="Von Meijenfeldt F.A.B."/>
            <person name="Westbye A.B."/>
            <person name="Yadav S."/>
            <person name="Hopmans E.C."/>
            <person name="Dutilh B.E."/>
            <person name="Sinninghe Damste J.S."/>
        </authorList>
    </citation>
    <scope>NUCLEOTIDE SEQUENCE [LARGE SCALE GENOMIC DNA]</scope>
    <source>
        <strain evidence="6">NIOZ-UU27</strain>
    </source>
</reference>
<gene>
    <name evidence="6" type="ORF">H8E19_07615</name>
</gene>
<keyword evidence="3" id="KW-0238">DNA-binding</keyword>
<dbReference type="Pfam" id="PF00126">
    <property type="entry name" value="HTH_1"/>
    <property type="match status" value="1"/>
</dbReference>
<comment type="caution">
    <text evidence="6">The sequence shown here is derived from an EMBL/GenBank/DDBJ whole genome shotgun (WGS) entry which is preliminary data.</text>
</comment>